<sequence>MTVTTRAGAKRAHEEATNQSHQDDSGSSHGSQSSSDSPSSSSGSSGSQSERLLAIPAKKRRRTLKDYWKATVPEGQPFRILDLPAELRNRVYNFAMDPSSYSGWKNAALIRSRNRAPVRLYGTVKPSPTRPFTGLLAVNKRIRNEYGPLARRNACIRLLPYQINPFFSTYHRPPNYNYANSPKLLQISWDHSYNDSHMLPMNLMRAHCPTTTIEFVPHHLANNEDPVCSACEDRHWSYNPPAAIADEIKSYDYLTHLNAFLAHDNKTWLQDIRDGKVESVEAAHCGEEGNTALHVILRFTREGAKECFKEEPILDAAEAYFNKVGIKDRDFYKSVDMYVTTKVN</sequence>
<proteinExistence type="predicted"/>
<reference evidence="3" key="1">
    <citation type="journal article" date="2020" name="Stud. Mycol.">
        <title>101 Dothideomycetes genomes: a test case for predicting lifestyles and emergence of pathogens.</title>
        <authorList>
            <person name="Haridas S."/>
            <person name="Albert R."/>
            <person name="Binder M."/>
            <person name="Bloem J."/>
            <person name="Labutti K."/>
            <person name="Salamov A."/>
            <person name="Andreopoulos B."/>
            <person name="Baker S."/>
            <person name="Barry K."/>
            <person name="Bills G."/>
            <person name="Bluhm B."/>
            <person name="Cannon C."/>
            <person name="Castanera R."/>
            <person name="Culley D."/>
            <person name="Daum C."/>
            <person name="Ezra D."/>
            <person name="Gonzalez J."/>
            <person name="Henrissat B."/>
            <person name="Kuo A."/>
            <person name="Liang C."/>
            <person name="Lipzen A."/>
            <person name="Lutzoni F."/>
            <person name="Magnuson J."/>
            <person name="Mondo S."/>
            <person name="Nolan M."/>
            <person name="Ohm R."/>
            <person name="Pangilinan J."/>
            <person name="Park H.-J."/>
            <person name="Ramirez L."/>
            <person name="Alfaro M."/>
            <person name="Sun H."/>
            <person name="Tritt A."/>
            <person name="Yoshinaga Y."/>
            <person name="Zwiers L.-H."/>
            <person name="Turgeon B."/>
            <person name="Goodwin S."/>
            <person name="Spatafora J."/>
            <person name="Crous P."/>
            <person name="Grigoriev I."/>
        </authorList>
    </citation>
    <scope>NUCLEOTIDE SEQUENCE</scope>
    <source>
        <strain evidence="3">CBS 473.64</strain>
    </source>
</reference>
<dbReference type="InterPro" id="IPR001810">
    <property type="entry name" value="F-box_dom"/>
</dbReference>
<feature type="region of interest" description="Disordered" evidence="1">
    <location>
        <begin position="1"/>
        <end position="56"/>
    </location>
</feature>
<feature type="domain" description="F-box" evidence="2">
    <location>
        <begin position="64"/>
        <end position="113"/>
    </location>
</feature>
<organism evidence="3 4">
    <name type="scientific">Massarina eburnea CBS 473.64</name>
    <dbReference type="NCBI Taxonomy" id="1395130"/>
    <lineage>
        <taxon>Eukaryota</taxon>
        <taxon>Fungi</taxon>
        <taxon>Dikarya</taxon>
        <taxon>Ascomycota</taxon>
        <taxon>Pezizomycotina</taxon>
        <taxon>Dothideomycetes</taxon>
        <taxon>Pleosporomycetidae</taxon>
        <taxon>Pleosporales</taxon>
        <taxon>Massarineae</taxon>
        <taxon>Massarinaceae</taxon>
        <taxon>Massarina</taxon>
    </lineage>
</organism>
<feature type="compositionally biased region" description="Basic and acidic residues" evidence="1">
    <location>
        <begin position="11"/>
        <end position="26"/>
    </location>
</feature>
<dbReference type="Pfam" id="PF13013">
    <property type="entry name" value="F-box-like_2"/>
    <property type="match status" value="1"/>
</dbReference>
<dbReference type="EMBL" id="MU006788">
    <property type="protein sequence ID" value="KAF2638772.1"/>
    <property type="molecule type" value="Genomic_DNA"/>
</dbReference>
<evidence type="ECO:0000259" key="2">
    <source>
        <dbReference type="Pfam" id="PF13013"/>
    </source>
</evidence>
<evidence type="ECO:0000313" key="4">
    <source>
        <dbReference type="Proteomes" id="UP000799753"/>
    </source>
</evidence>
<dbReference type="AlphaFoldDB" id="A0A6A6RUU3"/>
<dbReference type="OrthoDB" id="3766937at2759"/>
<feature type="compositionally biased region" description="Low complexity" evidence="1">
    <location>
        <begin position="27"/>
        <end position="49"/>
    </location>
</feature>
<dbReference type="Proteomes" id="UP000799753">
    <property type="component" value="Unassembled WGS sequence"/>
</dbReference>
<accession>A0A6A6RUU3</accession>
<keyword evidence="4" id="KW-1185">Reference proteome</keyword>
<protein>
    <recommendedName>
        <fullName evidence="2">F-box domain-containing protein</fullName>
    </recommendedName>
</protein>
<gene>
    <name evidence="3" type="ORF">P280DRAFT_550869</name>
</gene>
<name>A0A6A6RUU3_9PLEO</name>
<evidence type="ECO:0000256" key="1">
    <source>
        <dbReference type="SAM" id="MobiDB-lite"/>
    </source>
</evidence>
<evidence type="ECO:0000313" key="3">
    <source>
        <dbReference type="EMBL" id="KAF2638772.1"/>
    </source>
</evidence>